<reference evidence="3 4" key="1">
    <citation type="submission" date="2024-04" db="EMBL/GenBank/DDBJ databases">
        <title>Tritrichomonas musculus Genome.</title>
        <authorList>
            <person name="Alves-Ferreira E."/>
            <person name="Grigg M."/>
            <person name="Lorenzi H."/>
            <person name="Galac M."/>
        </authorList>
    </citation>
    <scope>NUCLEOTIDE SEQUENCE [LARGE SCALE GENOMIC DNA]</scope>
    <source>
        <strain evidence="3 4">EAF2021</strain>
    </source>
</reference>
<dbReference type="Proteomes" id="UP001470230">
    <property type="component" value="Unassembled WGS sequence"/>
</dbReference>
<dbReference type="EMBL" id="JAPFFF010000018">
    <property type="protein sequence ID" value="KAK8860956.1"/>
    <property type="molecule type" value="Genomic_DNA"/>
</dbReference>
<evidence type="ECO:0000313" key="3">
    <source>
        <dbReference type="EMBL" id="KAK8860956.1"/>
    </source>
</evidence>
<protein>
    <submittedName>
        <fullName evidence="3">Uncharacterized protein</fullName>
    </submittedName>
</protein>
<feature type="transmembrane region" description="Helical" evidence="2">
    <location>
        <begin position="49"/>
        <end position="68"/>
    </location>
</feature>
<gene>
    <name evidence="3" type="ORF">M9Y10_012648</name>
</gene>
<organism evidence="3 4">
    <name type="scientific">Tritrichomonas musculus</name>
    <dbReference type="NCBI Taxonomy" id="1915356"/>
    <lineage>
        <taxon>Eukaryota</taxon>
        <taxon>Metamonada</taxon>
        <taxon>Parabasalia</taxon>
        <taxon>Tritrichomonadida</taxon>
        <taxon>Tritrichomonadidae</taxon>
        <taxon>Tritrichomonas</taxon>
    </lineage>
</organism>
<evidence type="ECO:0000313" key="4">
    <source>
        <dbReference type="Proteomes" id="UP001470230"/>
    </source>
</evidence>
<feature type="transmembrane region" description="Helical" evidence="2">
    <location>
        <begin position="115"/>
        <end position="136"/>
    </location>
</feature>
<feature type="region of interest" description="Disordered" evidence="1">
    <location>
        <begin position="1"/>
        <end position="23"/>
    </location>
</feature>
<sequence>MSNEEEEEELTDDTEEIPMEDEDSTSYFECFKKYWRRDLNWNSAQIKKLLFIFRVICSIILGSIFGFVRIPILFSMIIFVFILSVEIPKIISFQLKFDIFTLFDSPIPVMRENLFFIYVLFTSIWIAGDMSSHKFFDKKPQ</sequence>
<keyword evidence="2" id="KW-0472">Membrane</keyword>
<evidence type="ECO:0000256" key="2">
    <source>
        <dbReference type="SAM" id="Phobius"/>
    </source>
</evidence>
<accession>A0ABR2ID75</accession>
<feature type="transmembrane region" description="Helical" evidence="2">
    <location>
        <begin position="73"/>
        <end position="95"/>
    </location>
</feature>
<evidence type="ECO:0000256" key="1">
    <source>
        <dbReference type="SAM" id="MobiDB-lite"/>
    </source>
</evidence>
<name>A0ABR2ID75_9EUKA</name>
<keyword evidence="4" id="KW-1185">Reference proteome</keyword>
<keyword evidence="2" id="KW-0812">Transmembrane</keyword>
<keyword evidence="2" id="KW-1133">Transmembrane helix</keyword>
<proteinExistence type="predicted"/>
<comment type="caution">
    <text evidence="3">The sequence shown here is derived from an EMBL/GenBank/DDBJ whole genome shotgun (WGS) entry which is preliminary data.</text>
</comment>